<feature type="transmembrane region" description="Helical" evidence="1">
    <location>
        <begin position="159"/>
        <end position="185"/>
    </location>
</feature>
<keyword evidence="1" id="KW-0812">Transmembrane</keyword>
<keyword evidence="3" id="KW-1185">Reference proteome</keyword>
<evidence type="ECO:0000313" key="3">
    <source>
        <dbReference type="Proteomes" id="UP001202961"/>
    </source>
</evidence>
<gene>
    <name evidence="2" type="ORF">NB063_31325</name>
</gene>
<feature type="transmembrane region" description="Helical" evidence="1">
    <location>
        <begin position="90"/>
        <end position="110"/>
    </location>
</feature>
<sequence>MSNPSARKTLRILLITTLVVWACGTIANFVIYCVIGTPESQIGDVLKRFDLGHEPSIPAFYSATLLLASGGILGFLGVYDKSDQGRRLRYWRFMAIVMTALAIDEAVMFHEMGDALMRMTPMGDLLYFSWIIPAGLFVIVVGLLNLRFILNLPPRTKRLILLSGVIFVTGAIGMESVAGVIFSAAEDELAAQQNIAHVISQSIEEALEMLGVVTFIFALLNYIESSQIKLYVRYENQE</sequence>
<evidence type="ECO:0000313" key="2">
    <source>
        <dbReference type="EMBL" id="MCM2375137.1"/>
    </source>
</evidence>
<comment type="caution">
    <text evidence="2">The sequence shown here is derived from an EMBL/GenBank/DDBJ whole genome shotgun (WGS) entry which is preliminary data.</text>
</comment>
<proteinExistence type="predicted"/>
<dbReference type="Proteomes" id="UP001202961">
    <property type="component" value="Unassembled WGS sequence"/>
</dbReference>
<keyword evidence="1" id="KW-1133">Transmembrane helix</keyword>
<accession>A0ABT0UEE2</accession>
<feature type="transmembrane region" description="Helical" evidence="1">
    <location>
        <begin position="12"/>
        <end position="37"/>
    </location>
</feature>
<feature type="transmembrane region" description="Helical" evidence="1">
    <location>
        <begin position="130"/>
        <end position="150"/>
    </location>
</feature>
<dbReference type="EMBL" id="JAMQBK010000133">
    <property type="protein sequence ID" value="MCM2375137.1"/>
    <property type="molecule type" value="Genomic_DNA"/>
</dbReference>
<evidence type="ECO:0000256" key="1">
    <source>
        <dbReference type="SAM" id="Phobius"/>
    </source>
</evidence>
<feature type="transmembrane region" description="Helical" evidence="1">
    <location>
        <begin position="57"/>
        <end position="78"/>
    </location>
</feature>
<feature type="transmembrane region" description="Helical" evidence="1">
    <location>
        <begin position="205"/>
        <end position="223"/>
    </location>
</feature>
<dbReference type="RefSeq" id="WP_250933670.1">
    <property type="nucleotide sequence ID" value="NZ_JAMQBK010000133.1"/>
</dbReference>
<protein>
    <submittedName>
        <fullName evidence="2">Uncharacterized protein</fullName>
    </submittedName>
</protein>
<keyword evidence="1" id="KW-0472">Membrane</keyword>
<name>A0ABT0UEE2_9BACT</name>
<organism evidence="2 3">
    <name type="scientific">Aporhodopirellula aestuarii</name>
    <dbReference type="NCBI Taxonomy" id="2950107"/>
    <lineage>
        <taxon>Bacteria</taxon>
        <taxon>Pseudomonadati</taxon>
        <taxon>Planctomycetota</taxon>
        <taxon>Planctomycetia</taxon>
        <taxon>Pirellulales</taxon>
        <taxon>Pirellulaceae</taxon>
        <taxon>Aporhodopirellula</taxon>
    </lineage>
</organism>
<reference evidence="2 3" key="1">
    <citation type="journal article" date="2022" name="Syst. Appl. Microbiol.">
        <title>Rhodopirellula aestuarii sp. nov., a novel member of the genus Rhodopirellula isolated from brackish sediments collected in the Tagus River estuary, Portugal.</title>
        <authorList>
            <person name="Vitorino I.R."/>
            <person name="Klimek D."/>
            <person name="Calusinska M."/>
            <person name="Lobo-da-Cunha A."/>
            <person name="Vasconcelos V."/>
            <person name="Lage O.M."/>
        </authorList>
    </citation>
    <scope>NUCLEOTIDE SEQUENCE [LARGE SCALE GENOMIC DNA]</scope>
    <source>
        <strain evidence="2 3">ICT_H3.1</strain>
    </source>
</reference>